<dbReference type="Pfam" id="PF14232">
    <property type="entry name" value="DUF4334"/>
    <property type="match status" value="1"/>
</dbReference>
<dbReference type="InterPro" id="IPR025951">
    <property type="entry name" value="GXWXG_dom"/>
</dbReference>
<dbReference type="InterPro" id="IPR025568">
    <property type="entry name" value="DUF4334"/>
</dbReference>
<dbReference type="HOGENOM" id="CLU_112092_1_0_1"/>
<dbReference type="KEGG" id="tmn:UCRPA7_8725"/>
<feature type="domain" description="DUF4334" evidence="2">
    <location>
        <begin position="100"/>
        <end position="157"/>
    </location>
</feature>
<dbReference type="AlphaFoldDB" id="R8B905"/>
<accession>R8B905</accession>
<reference evidence="4" key="1">
    <citation type="journal article" date="2013" name="Genome Announc.">
        <title>Draft genome sequence of the ascomycete Phaeoacremonium aleophilum strain UCR-PA7, a causal agent of the esca disease complex in grapevines.</title>
        <authorList>
            <person name="Blanco-Ulate B."/>
            <person name="Rolshausen P."/>
            <person name="Cantu D."/>
        </authorList>
    </citation>
    <scope>NUCLEOTIDE SEQUENCE [LARGE SCALE GENOMIC DNA]</scope>
    <source>
        <strain evidence="4">UCR-PA7</strain>
    </source>
</reference>
<evidence type="ECO:0000259" key="1">
    <source>
        <dbReference type="Pfam" id="PF14231"/>
    </source>
</evidence>
<feature type="domain" description="GXWXG" evidence="1">
    <location>
        <begin position="33"/>
        <end position="91"/>
    </location>
</feature>
<dbReference type="OrthoDB" id="2213372at2759"/>
<proteinExistence type="predicted"/>
<name>R8B905_PHAM7</name>
<keyword evidence="4" id="KW-1185">Reference proteome</keyword>
<dbReference type="RefSeq" id="XP_007919427.1">
    <property type="nucleotide sequence ID" value="XM_007921236.1"/>
</dbReference>
<evidence type="ECO:0000313" key="4">
    <source>
        <dbReference type="Proteomes" id="UP000014074"/>
    </source>
</evidence>
<dbReference type="Proteomes" id="UP000014074">
    <property type="component" value="Unassembled WGS sequence"/>
</dbReference>
<dbReference type="GeneID" id="19329605"/>
<dbReference type="eggNOG" id="ENOG502SFWE">
    <property type="taxonomic scope" value="Eukaryota"/>
</dbReference>
<dbReference type="Gene3D" id="2.40.128.580">
    <property type="entry name" value="GXWXG domain"/>
    <property type="match status" value="1"/>
</dbReference>
<gene>
    <name evidence="3" type="ORF">UCRPA7_8725</name>
</gene>
<dbReference type="EMBL" id="KB933375">
    <property type="protein sequence ID" value="EON95790.1"/>
    <property type="molecule type" value="Genomic_DNA"/>
</dbReference>
<protein>
    <submittedName>
        <fullName evidence="3">Putative transcription factor cmr1 protein</fullName>
    </submittedName>
</protein>
<sequence>MSLTFFLCSRTVIQRFNELIKTGGALKESEVQEVYDQLPPVSPDAMIGKWKGGSFDTGHPTHKQLTNFKWAGKDFRSANDVDPIMGWDEKGGRTWFSDYGHASLREVKFRGVVSAAMIYDKFPIIDSFRRVSDGVVMGAMDNKDLPDAGTYYFYLTKFE</sequence>
<dbReference type="Pfam" id="PF14231">
    <property type="entry name" value="GXWXG"/>
    <property type="match status" value="1"/>
</dbReference>
<evidence type="ECO:0000313" key="3">
    <source>
        <dbReference type="EMBL" id="EON95790.1"/>
    </source>
</evidence>
<organism evidence="3 4">
    <name type="scientific">Phaeoacremonium minimum (strain UCR-PA7)</name>
    <name type="common">Esca disease fungus</name>
    <name type="synonym">Togninia minima</name>
    <dbReference type="NCBI Taxonomy" id="1286976"/>
    <lineage>
        <taxon>Eukaryota</taxon>
        <taxon>Fungi</taxon>
        <taxon>Dikarya</taxon>
        <taxon>Ascomycota</taxon>
        <taxon>Pezizomycotina</taxon>
        <taxon>Sordariomycetes</taxon>
        <taxon>Sordariomycetidae</taxon>
        <taxon>Togniniales</taxon>
        <taxon>Togniniaceae</taxon>
        <taxon>Phaeoacremonium</taxon>
    </lineage>
</organism>
<evidence type="ECO:0000259" key="2">
    <source>
        <dbReference type="Pfam" id="PF14232"/>
    </source>
</evidence>